<evidence type="ECO:0000313" key="2">
    <source>
        <dbReference type="Proteomes" id="UP000023152"/>
    </source>
</evidence>
<dbReference type="AlphaFoldDB" id="X6N8F0"/>
<accession>X6N8F0</accession>
<reference evidence="1 2" key="1">
    <citation type="journal article" date="2013" name="Curr. Biol.">
        <title>The Genome of the Foraminiferan Reticulomyxa filosa.</title>
        <authorList>
            <person name="Glockner G."/>
            <person name="Hulsmann N."/>
            <person name="Schleicher M."/>
            <person name="Noegel A.A."/>
            <person name="Eichinger L."/>
            <person name="Gallinger C."/>
            <person name="Pawlowski J."/>
            <person name="Sierra R."/>
            <person name="Euteneuer U."/>
            <person name="Pillet L."/>
            <person name="Moustafa A."/>
            <person name="Platzer M."/>
            <person name="Groth M."/>
            <person name="Szafranski K."/>
            <person name="Schliwa M."/>
        </authorList>
    </citation>
    <scope>NUCLEOTIDE SEQUENCE [LARGE SCALE GENOMIC DNA]</scope>
</reference>
<name>X6N8F0_RETFI</name>
<dbReference type="EMBL" id="ASPP01011484">
    <property type="protein sequence ID" value="ETO21582.1"/>
    <property type="molecule type" value="Genomic_DNA"/>
</dbReference>
<keyword evidence="2" id="KW-1185">Reference proteome</keyword>
<feature type="non-terminal residue" evidence="1">
    <location>
        <position position="1"/>
    </location>
</feature>
<evidence type="ECO:0000313" key="1">
    <source>
        <dbReference type="EMBL" id="ETO21582.1"/>
    </source>
</evidence>
<comment type="caution">
    <text evidence="1">The sequence shown here is derived from an EMBL/GenBank/DDBJ whole genome shotgun (WGS) entry which is preliminary data.</text>
</comment>
<dbReference type="Proteomes" id="UP000023152">
    <property type="component" value="Unassembled WGS sequence"/>
</dbReference>
<protein>
    <submittedName>
        <fullName evidence="1">Uncharacterized protein</fullName>
    </submittedName>
</protein>
<sequence>LYDALFFLRIHYFFFCLFVCLKIQKETNIEYRTWNLEKYSSKLAMPLKLLYMMLFTISMIFIRFSIYERMAHLIFFPKKMLWSFLQQNNKKNKPIKKQMIFMCLFITFLALLINDVNNHYYRLWFSLVSFFCFTFCYLICFIFCLPSLLLRVGGRIQKKFVFFFMFFFEK</sequence>
<gene>
    <name evidence="1" type="ORF">RFI_15622</name>
</gene>
<organism evidence="1 2">
    <name type="scientific">Reticulomyxa filosa</name>
    <dbReference type="NCBI Taxonomy" id="46433"/>
    <lineage>
        <taxon>Eukaryota</taxon>
        <taxon>Sar</taxon>
        <taxon>Rhizaria</taxon>
        <taxon>Retaria</taxon>
        <taxon>Foraminifera</taxon>
        <taxon>Monothalamids</taxon>
        <taxon>Reticulomyxidae</taxon>
        <taxon>Reticulomyxa</taxon>
    </lineage>
</organism>
<proteinExistence type="predicted"/>